<sequence length="79" mass="9171">MTRRLALLLSHRRFVLAFSIFMFWIIGRASRIGTKSGICPFGDRQLCLAELRLQFLRSFRPFCSFLRTSLHACTQTSNT</sequence>
<accession>A0A9J5WNB8</accession>
<name>A0A9J5WNB8_SOLCO</name>
<evidence type="ECO:0000313" key="1">
    <source>
        <dbReference type="EMBL" id="KAG5577393.1"/>
    </source>
</evidence>
<comment type="caution">
    <text evidence="1">The sequence shown here is derived from an EMBL/GenBank/DDBJ whole genome shotgun (WGS) entry which is preliminary data.</text>
</comment>
<evidence type="ECO:0000313" key="2">
    <source>
        <dbReference type="Proteomes" id="UP000824120"/>
    </source>
</evidence>
<gene>
    <name evidence="1" type="ORF">H5410_057527</name>
</gene>
<protein>
    <submittedName>
        <fullName evidence="1">Uncharacterized protein</fullName>
    </submittedName>
</protein>
<reference evidence="1 2" key="1">
    <citation type="submission" date="2020-09" db="EMBL/GenBank/DDBJ databases">
        <title>De no assembly of potato wild relative species, Solanum commersonii.</title>
        <authorList>
            <person name="Cho K."/>
        </authorList>
    </citation>
    <scope>NUCLEOTIDE SEQUENCE [LARGE SCALE GENOMIC DNA]</scope>
    <source>
        <strain evidence="1">LZ3.2</strain>
        <tissue evidence="1">Leaf</tissue>
    </source>
</reference>
<keyword evidence="2" id="KW-1185">Reference proteome</keyword>
<organism evidence="1 2">
    <name type="scientific">Solanum commersonii</name>
    <name type="common">Commerson's wild potato</name>
    <name type="synonym">Commerson's nightshade</name>
    <dbReference type="NCBI Taxonomy" id="4109"/>
    <lineage>
        <taxon>Eukaryota</taxon>
        <taxon>Viridiplantae</taxon>
        <taxon>Streptophyta</taxon>
        <taxon>Embryophyta</taxon>
        <taxon>Tracheophyta</taxon>
        <taxon>Spermatophyta</taxon>
        <taxon>Magnoliopsida</taxon>
        <taxon>eudicotyledons</taxon>
        <taxon>Gunneridae</taxon>
        <taxon>Pentapetalae</taxon>
        <taxon>asterids</taxon>
        <taxon>lamiids</taxon>
        <taxon>Solanales</taxon>
        <taxon>Solanaceae</taxon>
        <taxon>Solanoideae</taxon>
        <taxon>Solaneae</taxon>
        <taxon>Solanum</taxon>
    </lineage>
</organism>
<dbReference type="AlphaFoldDB" id="A0A9J5WNB8"/>
<proteinExistence type="predicted"/>
<dbReference type="Proteomes" id="UP000824120">
    <property type="component" value="Chromosome 11"/>
</dbReference>
<dbReference type="EMBL" id="JACXVP010000011">
    <property type="protein sequence ID" value="KAG5577393.1"/>
    <property type="molecule type" value="Genomic_DNA"/>
</dbReference>